<evidence type="ECO:0000313" key="3">
    <source>
        <dbReference type="Proteomes" id="UP000431901"/>
    </source>
</evidence>
<dbReference type="Proteomes" id="UP000431901">
    <property type="component" value="Unassembled WGS sequence"/>
</dbReference>
<proteinExistence type="predicted"/>
<feature type="region of interest" description="Disordered" evidence="1">
    <location>
        <begin position="24"/>
        <end position="52"/>
    </location>
</feature>
<dbReference type="EMBL" id="WUTW01000002">
    <property type="protein sequence ID" value="MXQ65142.1"/>
    <property type="molecule type" value="Genomic_DNA"/>
</dbReference>
<dbReference type="AlphaFoldDB" id="A0A6I4WF17"/>
<dbReference type="RefSeq" id="WP_161103277.1">
    <property type="nucleotide sequence ID" value="NZ_JBHLYI010000010.1"/>
</dbReference>
<reference evidence="2 3" key="1">
    <citation type="submission" date="2019-12" db="EMBL/GenBank/DDBJ databases">
        <title>Nocardia macrotermitis sp. nov. and Nocardia aurantia sp. nov., isolated from the gut of the fungus growing-termite Macrotermes natalensis.</title>
        <authorList>
            <person name="Christine B."/>
            <person name="Rene B."/>
        </authorList>
    </citation>
    <scope>NUCLEOTIDE SEQUENCE [LARGE SCALE GENOMIC DNA]</scope>
    <source>
        <strain evidence="2 3">DSM 102126</strain>
    </source>
</reference>
<name>A0A6I4WF17_9ACTN</name>
<gene>
    <name evidence="2" type="ORF">GQ466_13965</name>
</gene>
<keyword evidence="3" id="KW-1185">Reference proteome</keyword>
<comment type="caution">
    <text evidence="2">The sequence shown here is derived from an EMBL/GenBank/DDBJ whole genome shotgun (WGS) entry which is preliminary data.</text>
</comment>
<sequence length="52" mass="5919">MSEREDDVVRPAGPLRRLLRWLVPGGDRDDWLEPDRDDPEADPARDLPAPPS</sequence>
<evidence type="ECO:0000256" key="1">
    <source>
        <dbReference type="SAM" id="MobiDB-lite"/>
    </source>
</evidence>
<evidence type="ECO:0000313" key="2">
    <source>
        <dbReference type="EMBL" id="MXQ65142.1"/>
    </source>
</evidence>
<organism evidence="2 3">
    <name type="scientific">Actinomadura rayongensis</name>
    <dbReference type="NCBI Taxonomy" id="1429076"/>
    <lineage>
        <taxon>Bacteria</taxon>
        <taxon>Bacillati</taxon>
        <taxon>Actinomycetota</taxon>
        <taxon>Actinomycetes</taxon>
        <taxon>Streptosporangiales</taxon>
        <taxon>Thermomonosporaceae</taxon>
        <taxon>Actinomadura</taxon>
    </lineage>
</organism>
<protein>
    <submittedName>
        <fullName evidence="2">Uncharacterized protein</fullName>
    </submittedName>
</protein>
<accession>A0A6I4WF17</accession>